<protein>
    <submittedName>
        <fullName evidence="1">Uncharacterized protein</fullName>
    </submittedName>
</protein>
<dbReference type="AlphaFoldDB" id="A0A931J2S8"/>
<evidence type="ECO:0000313" key="1">
    <source>
        <dbReference type="EMBL" id="MBH9577256.1"/>
    </source>
</evidence>
<comment type="caution">
    <text evidence="1">The sequence shown here is derived from an EMBL/GenBank/DDBJ whole genome shotgun (WGS) entry which is preliminary data.</text>
</comment>
<dbReference type="EMBL" id="JAEDAK010000006">
    <property type="protein sequence ID" value="MBH9577256.1"/>
    <property type="molecule type" value="Genomic_DNA"/>
</dbReference>
<dbReference type="Proteomes" id="UP000613266">
    <property type="component" value="Unassembled WGS sequence"/>
</dbReference>
<dbReference type="RefSeq" id="WP_198111033.1">
    <property type="nucleotide sequence ID" value="NZ_JAEDAK010000006.1"/>
</dbReference>
<keyword evidence="2" id="KW-1185">Reference proteome</keyword>
<organism evidence="1 2">
    <name type="scientific">Inhella proteolytica</name>
    <dbReference type="NCBI Taxonomy" id="2795029"/>
    <lineage>
        <taxon>Bacteria</taxon>
        <taxon>Pseudomonadati</taxon>
        <taxon>Pseudomonadota</taxon>
        <taxon>Betaproteobacteria</taxon>
        <taxon>Burkholderiales</taxon>
        <taxon>Sphaerotilaceae</taxon>
        <taxon>Inhella</taxon>
    </lineage>
</organism>
<gene>
    <name evidence="1" type="ORF">I7X39_10140</name>
</gene>
<accession>A0A931J2S8</accession>
<sequence>MSNSNTNVSIVNVTVVNSQTVNLSYSTGNNPPANNNGNVPEREGQGAATISYSSGVAGWSVCGYVVTGAVPSDMSISTVGNSVVIRDAATATTQEQLNFSLQVKDAHGHVYTSPDPLVINVPPK</sequence>
<proteinExistence type="predicted"/>
<reference evidence="1" key="1">
    <citation type="submission" date="2020-12" db="EMBL/GenBank/DDBJ databases">
        <title>The genome sequence of Inhella sp. 1Y17.</title>
        <authorList>
            <person name="Liu Y."/>
        </authorList>
    </citation>
    <scope>NUCLEOTIDE SEQUENCE</scope>
    <source>
        <strain evidence="1">1Y17</strain>
    </source>
</reference>
<name>A0A931J2S8_9BURK</name>
<evidence type="ECO:0000313" key="2">
    <source>
        <dbReference type="Proteomes" id="UP000613266"/>
    </source>
</evidence>